<feature type="region of interest" description="Disordered" evidence="1">
    <location>
        <begin position="1"/>
        <end position="21"/>
    </location>
</feature>
<evidence type="ECO:0000313" key="2">
    <source>
        <dbReference type="EMBL" id="KAF1921443.1"/>
    </source>
</evidence>
<organism evidence="2 3">
    <name type="scientific">Ampelomyces quisqualis</name>
    <name type="common">Powdery mildew agent</name>
    <dbReference type="NCBI Taxonomy" id="50730"/>
    <lineage>
        <taxon>Eukaryota</taxon>
        <taxon>Fungi</taxon>
        <taxon>Dikarya</taxon>
        <taxon>Ascomycota</taxon>
        <taxon>Pezizomycotina</taxon>
        <taxon>Dothideomycetes</taxon>
        <taxon>Pleosporomycetidae</taxon>
        <taxon>Pleosporales</taxon>
        <taxon>Pleosporineae</taxon>
        <taxon>Phaeosphaeriaceae</taxon>
        <taxon>Ampelomyces</taxon>
    </lineage>
</organism>
<dbReference type="EMBL" id="ML979132">
    <property type="protein sequence ID" value="KAF1921443.1"/>
    <property type="molecule type" value="Genomic_DNA"/>
</dbReference>
<gene>
    <name evidence="2" type="ORF">BDU57DRAFT_49936</name>
</gene>
<sequence length="173" mass="19003">MVERLETPMSCDAAGRDASPKRSSVCSFFSRKEGATADVAHALSCPKQSLATGGNPRRATCVVFLGQRFKGPAMLARLWTATGALLARQCDTPHKRSCGSFRRAMLWDHGVLTPGEKVKTAPLGPCHRMRMSGQKINHHCRLGQGRRLPGPRCIRAPTNFAAKRMLPRPRRSL</sequence>
<dbReference type="Proteomes" id="UP000800096">
    <property type="component" value="Unassembled WGS sequence"/>
</dbReference>
<evidence type="ECO:0000313" key="3">
    <source>
        <dbReference type="Proteomes" id="UP000800096"/>
    </source>
</evidence>
<protein>
    <submittedName>
        <fullName evidence="2">Uncharacterized protein</fullName>
    </submittedName>
</protein>
<keyword evidence="3" id="KW-1185">Reference proteome</keyword>
<dbReference type="AlphaFoldDB" id="A0A6A5R1A8"/>
<accession>A0A6A5R1A8</accession>
<reference evidence="2" key="1">
    <citation type="journal article" date="2020" name="Stud. Mycol.">
        <title>101 Dothideomycetes genomes: a test case for predicting lifestyles and emergence of pathogens.</title>
        <authorList>
            <person name="Haridas S."/>
            <person name="Albert R."/>
            <person name="Binder M."/>
            <person name="Bloem J."/>
            <person name="Labutti K."/>
            <person name="Salamov A."/>
            <person name="Andreopoulos B."/>
            <person name="Baker S."/>
            <person name="Barry K."/>
            <person name="Bills G."/>
            <person name="Bluhm B."/>
            <person name="Cannon C."/>
            <person name="Castanera R."/>
            <person name="Culley D."/>
            <person name="Daum C."/>
            <person name="Ezra D."/>
            <person name="Gonzalez J."/>
            <person name="Henrissat B."/>
            <person name="Kuo A."/>
            <person name="Liang C."/>
            <person name="Lipzen A."/>
            <person name="Lutzoni F."/>
            <person name="Magnuson J."/>
            <person name="Mondo S."/>
            <person name="Nolan M."/>
            <person name="Ohm R."/>
            <person name="Pangilinan J."/>
            <person name="Park H.-J."/>
            <person name="Ramirez L."/>
            <person name="Alfaro M."/>
            <person name="Sun H."/>
            <person name="Tritt A."/>
            <person name="Yoshinaga Y."/>
            <person name="Zwiers L.-H."/>
            <person name="Turgeon B."/>
            <person name="Goodwin S."/>
            <person name="Spatafora J."/>
            <person name="Crous P."/>
            <person name="Grigoriev I."/>
        </authorList>
    </citation>
    <scope>NUCLEOTIDE SEQUENCE</scope>
    <source>
        <strain evidence="2">HMLAC05119</strain>
    </source>
</reference>
<name>A0A6A5R1A8_AMPQU</name>
<proteinExistence type="predicted"/>
<evidence type="ECO:0000256" key="1">
    <source>
        <dbReference type="SAM" id="MobiDB-lite"/>
    </source>
</evidence>